<organism evidence="2 3">
    <name type="scientific">Marixanthomonas spongiae</name>
    <dbReference type="NCBI Taxonomy" id="2174845"/>
    <lineage>
        <taxon>Bacteria</taxon>
        <taxon>Pseudomonadati</taxon>
        <taxon>Bacteroidota</taxon>
        <taxon>Flavobacteriia</taxon>
        <taxon>Flavobacteriales</taxon>
        <taxon>Flavobacteriaceae</taxon>
        <taxon>Marixanthomonas</taxon>
    </lineage>
</organism>
<dbReference type="Proteomes" id="UP000245962">
    <property type="component" value="Unassembled WGS sequence"/>
</dbReference>
<dbReference type="Pfam" id="PF18291">
    <property type="entry name" value="HU-HIG"/>
    <property type="match status" value="1"/>
</dbReference>
<dbReference type="AlphaFoldDB" id="A0A2U0I568"/>
<dbReference type="EMBL" id="QEHR01000002">
    <property type="protein sequence ID" value="PVW16246.1"/>
    <property type="molecule type" value="Genomic_DNA"/>
</dbReference>
<evidence type="ECO:0000259" key="1">
    <source>
        <dbReference type="Pfam" id="PF18291"/>
    </source>
</evidence>
<evidence type="ECO:0000313" key="3">
    <source>
        <dbReference type="Proteomes" id="UP000245962"/>
    </source>
</evidence>
<sequence length="59" mass="6614">MSRDEVAIEQLSYEIRNDCTLTQTDVYAILETLGRKMKSHLEDGKTETLVSGGLAVQQK</sequence>
<protein>
    <recommendedName>
        <fullName evidence="1">HU domain-containing protein</fullName>
    </recommendedName>
</protein>
<gene>
    <name evidence="2" type="ORF">DDV96_02965</name>
</gene>
<proteinExistence type="predicted"/>
<name>A0A2U0I568_9FLAO</name>
<keyword evidence="3" id="KW-1185">Reference proteome</keyword>
<comment type="caution">
    <text evidence="2">The sequence shown here is derived from an EMBL/GenBank/DDBJ whole genome shotgun (WGS) entry which is preliminary data.</text>
</comment>
<accession>A0A2U0I568</accession>
<feature type="domain" description="HU" evidence="1">
    <location>
        <begin position="3"/>
        <end position="46"/>
    </location>
</feature>
<dbReference type="InterPro" id="IPR041607">
    <property type="entry name" value="HU-HIG"/>
</dbReference>
<reference evidence="2 3" key="1">
    <citation type="submission" date="2018-04" db="EMBL/GenBank/DDBJ databases">
        <title>Marixanthomonas spongiae HN-E44 sp. nov., isolated from a marine sponge.</title>
        <authorList>
            <person name="Luo L."/>
            <person name="Zhuang L."/>
        </authorList>
    </citation>
    <scope>NUCLEOTIDE SEQUENCE [LARGE SCALE GENOMIC DNA]</scope>
    <source>
        <strain evidence="2 3">HN-E44</strain>
    </source>
</reference>
<evidence type="ECO:0000313" key="2">
    <source>
        <dbReference type="EMBL" id="PVW16246.1"/>
    </source>
</evidence>